<feature type="transmembrane region" description="Helical" evidence="1">
    <location>
        <begin position="34"/>
        <end position="55"/>
    </location>
</feature>
<name>A0A2M4DAV8_ANODA</name>
<evidence type="ECO:0000313" key="3">
    <source>
        <dbReference type="EMBL" id="MBW74677.1"/>
    </source>
</evidence>
<protein>
    <recommendedName>
        <fullName evidence="4">Secreted protein</fullName>
    </recommendedName>
</protein>
<keyword evidence="1" id="KW-0812">Transmembrane</keyword>
<keyword evidence="2" id="KW-0732">Signal</keyword>
<organism evidence="3">
    <name type="scientific">Anopheles darlingi</name>
    <name type="common">Mosquito</name>
    <dbReference type="NCBI Taxonomy" id="43151"/>
    <lineage>
        <taxon>Eukaryota</taxon>
        <taxon>Metazoa</taxon>
        <taxon>Ecdysozoa</taxon>
        <taxon>Arthropoda</taxon>
        <taxon>Hexapoda</taxon>
        <taxon>Insecta</taxon>
        <taxon>Pterygota</taxon>
        <taxon>Neoptera</taxon>
        <taxon>Endopterygota</taxon>
        <taxon>Diptera</taxon>
        <taxon>Nematocera</taxon>
        <taxon>Culicoidea</taxon>
        <taxon>Culicidae</taxon>
        <taxon>Anophelinae</taxon>
        <taxon>Anopheles</taxon>
    </lineage>
</organism>
<dbReference type="EMBL" id="GGFL01010499">
    <property type="protein sequence ID" value="MBW74677.1"/>
    <property type="molecule type" value="Transcribed_RNA"/>
</dbReference>
<accession>A0A2M4DAV8</accession>
<reference evidence="3" key="1">
    <citation type="submission" date="2018-01" db="EMBL/GenBank/DDBJ databases">
        <title>An insight into the sialome of Amazonian anophelines.</title>
        <authorList>
            <person name="Ribeiro J.M."/>
            <person name="Scarpassa V."/>
            <person name="Calvo E."/>
        </authorList>
    </citation>
    <scope>NUCLEOTIDE SEQUENCE</scope>
</reference>
<evidence type="ECO:0000256" key="1">
    <source>
        <dbReference type="SAM" id="Phobius"/>
    </source>
</evidence>
<evidence type="ECO:0000256" key="2">
    <source>
        <dbReference type="SAM" id="SignalP"/>
    </source>
</evidence>
<feature type="signal peptide" evidence="2">
    <location>
        <begin position="1"/>
        <end position="18"/>
    </location>
</feature>
<evidence type="ECO:0008006" key="4">
    <source>
        <dbReference type="Google" id="ProtNLM"/>
    </source>
</evidence>
<keyword evidence="1" id="KW-0472">Membrane</keyword>
<proteinExistence type="predicted"/>
<sequence>MLLLVTVIFFFFFRRVSCFPRARFCLVLCRSFWGGVRLCFSFSFFSLVFLCLSFGSVPFHRSSRIAQDKHFR</sequence>
<feature type="chain" id="PRO_5014792199" description="Secreted protein" evidence="2">
    <location>
        <begin position="19"/>
        <end position="72"/>
    </location>
</feature>
<keyword evidence="1" id="KW-1133">Transmembrane helix</keyword>
<dbReference type="AlphaFoldDB" id="A0A2M4DAV8"/>